<dbReference type="EMBL" id="BMYR01000003">
    <property type="protein sequence ID" value="GGW56373.1"/>
    <property type="molecule type" value="Genomic_DNA"/>
</dbReference>
<organism evidence="2 3">
    <name type="scientific">Alishewanella tabrizica</name>
    <dbReference type="NCBI Taxonomy" id="671278"/>
    <lineage>
        <taxon>Bacteria</taxon>
        <taxon>Pseudomonadati</taxon>
        <taxon>Pseudomonadota</taxon>
        <taxon>Gammaproteobacteria</taxon>
        <taxon>Alteromonadales</taxon>
        <taxon>Alteromonadaceae</taxon>
        <taxon>Alishewanella</taxon>
    </lineage>
</organism>
<feature type="coiled-coil region" evidence="1">
    <location>
        <begin position="489"/>
        <end position="545"/>
    </location>
</feature>
<dbReference type="RefSeq" id="WP_189481235.1">
    <property type="nucleotide sequence ID" value="NZ_BMYR01000003.1"/>
</dbReference>
<dbReference type="InterPro" id="IPR019934">
    <property type="entry name" value="CHP03545"/>
</dbReference>
<name>A0ABQ2WI18_9ALTE</name>
<sequence length="566" mass="63188">MKKLLWLIPVSLITLLLISWLLANTLIKKVMISELENITGAEVNIDSVSLRLLPVSLQINTLQLTDPAKPDYNSLSFAMAYAQVDPWPALKGYYIVETLEISELAYGSKRQQPGQVYRVPQPNDNALDLASLLQVDIPTADAILARANLQTLQQGERLKHFVSEQQQQFSALRQQLPTAETLAEFQTNIKTLTEGRINDANDLAAKTQQLNALQQQLRTERDKLRELQQGFVQSRTALSEHVAAVRNAASADWQQLQQLANIQDGGLAPIFQILLGDIWAREIQKLEALYQLAKPYLQQEGEPAPAKPLDPNQPYPDFWVKNAKLHLLLAGTESTITMQDITTQHQLINNAATRFALDVAGLPKLNTFTLNGDFAILEQMITNLSWQLDGMALDKLTIGREQQALTLLAGLFSANGSLTLTDDQLKQQAKVLLKNANFEKTGNRYLDPLVNLLNQQSQIPFDVLAEGVISNPKVTIRSSLDRMLGDALLGEAKQKIATLQRQLRTELDNRLAQQLGPQQEWLTLLQQQETDSKALEAKLEELVNAKMGNLQDQVRDRLLNRLGGGE</sequence>
<gene>
    <name evidence="2" type="ORF">GCM10008111_10680</name>
</gene>
<keyword evidence="3" id="KW-1185">Reference proteome</keyword>
<feature type="coiled-coil region" evidence="1">
    <location>
        <begin position="203"/>
        <end position="230"/>
    </location>
</feature>
<accession>A0ABQ2WI18</accession>
<dbReference type="Proteomes" id="UP000634667">
    <property type="component" value="Unassembled WGS sequence"/>
</dbReference>
<comment type="caution">
    <text evidence="2">The sequence shown here is derived from an EMBL/GenBank/DDBJ whole genome shotgun (WGS) entry which is preliminary data.</text>
</comment>
<keyword evidence="1" id="KW-0175">Coiled coil</keyword>
<reference evidence="3" key="1">
    <citation type="journal article" date="2019" name="Int. J. Syst. Evol. Microbiol.">
        <title>The Global Catalogue of Microorganisms (GCM) 10K type strain sequencing project: providing services to taxonomists for standard genome sequencing and annotation.</title>
        <authorList>
            <consortium name="The Broad Institute Genomics Platform"/>
            <consortium name="The Broad Institute Genome Sequencing Center for Infectious Disease"/>
            <person name="Wu L."/>
            <person name="Ma J."/>
        </authorList>
    </citation>
    <scope>NUCLEOTIDE SEQUENCE [LARGE SCALE GENOMIC DNA]</scope>
    <source>
        <strain evidence="3">KCTC 23723</strain>
    </source>
</reference>
<dbReference type="NCBIfam" id="TIGR03545">
    <property type="entry name" value="TIGR03545 family protein"/>
    <property type="match status" value="1"/>
</dbReference>
<evidence type="ECO:0000256" key="1">
    <source>
        <dbReference type="SAM" id="Coils"/>
    </source>
</evidence>
<protein>
    <recommendedName>
        <fullName evidence="4">TIGR03545 family protein</fullName>
    </recommendedName>
</protein>
<proteinExistence type="predicted"/>
<evidence type="ECO:0000313" key="3">
    <source>
        <dbReference type="Proteomes" id="UP000634667"/>
    </source>
</evidence>
<evidence type="ECO:0008006" key="4">
    <source>
        <dbReference type="Google" id="ProtNLM"/>
    </source>
</evidence>
<evidence type="ECO:0000313" key="2">
    <source>
        <dbReference type="EMBL" id="GGW56373.1"/>
    </source>
</evidence>